<organism evidence="2 3">
    <name type="scientific">Chungangia koreensis</name>
    <dbReference type="NCBI Taxonomy" id="752657"/>
    <lineage>
        <taxon>Bacteria</taxon>
        <taxon>Bacillati</taxon>
        <taxon>Bacillota</taxon>
        <taxon>Bacilli</taxon>
        <taxon>Lactobacillales</taxon>
        <taxon>Chungangia</taxon>
    </lineage>
</organism>
<name>A0ABV8X7G5_9LACT</name>
<keyword evidence="3" id="KW-1185">Reference proteome</keyword>
<feature type="transmembrane region" description="Helical" evidence="1">
    <location>
        <begin position="111"/>
        <end position="132"/>
    </location>
</feature>
<proteinExistence type="predicted"/>
<protein>
    <submittedName>
        <fullName evidence="2">Uncharacterized protein</fullName>
    </submittedName>
</protein>
<reference evidence="3" key="1">
    <citation type="journal article" date="2019" name="Int. J. Syst. Evol. Microbiol.">
        <title>The Global Catalogue of Microorganisms (GCM) 10K type strain sequencing project: providing services to taxonomists for standard genome sequencing and annotation.</title>
        <authorList>
            <consortium name="The Broad Institute Genomics Platform"/>
            <consortium name="The Broad Institute Genome Sequencing Center for Infectious Disease"/>
            <person name="Wu L."/>
            <person name="Ma J."/>
        </authorList>
    </citation>
    <scope>NUCLEOTIDE SEQUENCE [LARGE SCALE GENOMIC DNA]</scope>
    <source>
        <strain evidence="3">CCUG 59778</strain>
    </source>
</reference>
<keyword evidence="1" id="KW-0472">Membrane</keyword>
<accession>A0ABV8X7G5</accession>
<keyword evidence="1" id="KW-0812">Transmembrane</keyword>
<dbReference type="Proteomes" id="UP001595817">
    <property type="component" value="Unassembled WGS sequence"/>
</dbReference>
<feature type="transmembrane region" description="Helical" evidence="1">
    <location>
        <begin position="83"/>
        <end position="104"/>
    </location>
</feature>
<feature type="transmembrane region" description="Helical" evidence="1">
    <location>
        <begin position="57"/>
        <end position="77"/>
    </location>
</feature>
<gene>
    <name evidence="2" type="ORF">ACFOZY_11760</name>
</gene>
<dbReference type="EMBL" id="JBHSEC010000019">
    <property type="protein sequence ID" value="MFC4411094.1"/>
    <property type="molecule type" value="Genomic_DNA"/>
</dbReference>
<feature type="transmembrane region" description="Helical" evidence="1">
    <location>
        <begin position="161"/>
        <end position="179"/>
    </location>
</feature>
<dbReference type="RefSeq" id="WP_378155653.1">
    <property type="nucleotide sequence ID" value="NZ_JBHSEC010000019.1"/>
</dbReference>
<evidence type="ECO:0000313" key="2">
    <source>
        <dbReference type="EMBL" id="MFC4411094.1"/>
    </source>
</evidence>
<sequence>MKDQRKSIIVNEIHFWKKNQMLPEHYCDFLLALYEQEEQSHKPQKTKKSILSKESSIAVLWQMVLVITTIVVLLFVFYSTNLWVPIILSLLMLFILIGATYYFTKKTIKAPVLYVLLALILLGLSMKIWLLYFNDQPIVLIVVMFIHCVLWIIAGRVLKQVYFVISGIAGVLITLYYLFF</sequence>
<keyword evidence="1" id="KW-1133">Transmembrane helix</keyword>
<evidence type="ECO:0000313" key="3">
    <source>
        <dbReference type="Proteomes" id="UP001595817"/>
    </source>
</evidence>
<feature type="transmembrane region" description="Helical" evidence="1">
    <location>
        <begin position="138"/>
        <end position="154"/>
    </location>
</feature>
<evidence type="ECO:0000256" key="1">
    <source>
        <dbReference type="SAM" id="Phobius"/>
    </source>
</evidence>
<comment type="caution">
    <text evidence="2">The sequence shown here is derived from an EMBL/GenBank/DDBJ whole genome shotgun (WGS) entry which is preliminary data.</text>
</comment>